<dbReference type="GO" id="GO:0005886">
    <property type="term" value="C:plasma membrane"/>
    <property type="evidence" value="ECO:0007669"/>
    <property type="project" value="TreeGrafter"/>
</dbReference>
<keyword evidence="3 5" id="KW-1133">Transmembrane helix</keyword>
<reference evidence="8" key="1">
    <citation type="submission" date="2012-03" db="EMBL/GenBank/DDBJ databases">
        <title>Complete sequence of chromosome of Deinococcus peraridilitoris DSM 19664.</title>
        <authorList>
            <person name="Lucas S."/>
            <person name="Copeland A."/>
            <person name="Lapidus A."/>
            <person name="Glavina del Rio T."/>
            <person name="Dalin E."/>
            <person name="Tice H."/>
            <person name="Bruce D."/>
            <person name="Goodwin L."/>
            <person name="Pitluck S."/>
            <person name="Peters L."/>
            <person name="Mikhailova N."/>
            <person name="Lu M."/>
            <person name="Kyrpides N."/>
            <person name="Mavromatis K."/>
            <person name="Ivanova N."/>
            <person name="Brettin T."/>
            <person name="Detter J.C."/>
            <person name="Han C."/>
            <person name="Larimer F."/>
            <person name="Land M."/>
            <person name="Hauser L."/>
            <person name="Markowitz V."/>
            <person name="Cheng J.-F."/>
            <person name="Hugenholtz P."/>
            <person name="Woyke T."/>
            <person name="Wu D."/>
            <person name="Pukall R."/>
            <person name="Steenblock K."/>
            <person name="Brambilla E."/>
            <person name="Klenk H.-P."/>
            <person name="Eisen J.A."/>
        </authorList>
    </citation>
    <scope>NUCLEOTIDE SEQUENCE [LARGE SCALE GENOMIC DNA]</scope>
    <source>
        <strain evidence="8">DSM 19664 / LMG 22246 / CIP 109416 / KR-200</strain>
    </source>
</reference>
<keyword evidence="8" id="KW-1185">Reference proteome</keyword>
<protein>
    <submittedName>
        <fullName evidence="7">Ca2+/Na+ antiporter</fullName>
    </submittedName>
</protein>
<keyword evidence="2 5" id="KW-0812">Transmembrane</keyword>
<feature type="transmembrane region" description="Helical" evidence="5">
    <location>
        <begin position="93"/>
        <end position="121"/>
    </location>
</feature>
<dbReference type="eggNOG" id="COG0530">
    <property type="taxonomic scope" value="Bacteria"/>
</dbReference>
<dbReference type="STRING" id="937777.Deipe_3630"/>
<evidence type="ECO:0000259" key="6">
    <source>
        <dbReference type="Pfam" id="PF01699"/>
    </source>
</evidence>
<dbReference type="RefSeq" id="WP_015237352.1">
    <property type="nucleotide sequence ID" value="NC_019793.1"/>
</dbReference>
<dbReference type="EMBL" id="CP003382">
    <property type="protein sequence ID" value="AFZ69056.1"/>
    <property type="molecule type" value="Genomic_DNA"/>
</dbReference>
<organism evidence="7 8">
    <name type="scientific">Deinococcus peraridilitoris (strain DSM 19664 / LMG 22246 / CIP 109416 / KR-200)</name>
    <dbReference type="NCBI Taxonomy" id="937777"/>
    <lineage>
        <taxon>Bacteria</taxon>
        <taxon>Thermotogati</taxon>
        <taxon>Deinococcota</taxon>
        <taxon>Deinococci</taxon>
        <taxon>Deinococcales</taxon>
        <taxon>Deinococcaceae</taxon>
        <taxon>Deinococcus</taxon>
    </lineage>
</organism>
<dbReference type="PANTHER" id="PTHR10846:SF8">
    <property type="entry name" value="INNER MEMBRANE PROTEIN YRBG"/>
    <property type="match status" value="1"/>
</dbReference>
<dbReference type="Gene3D" id="1.20.1420.30">
    <property type="entry name" value="NCX, central ion-binding region"/>
    <property type="match status" value="1"/>
</dbReference>
<dbReference type="PANTHER" id="PTHR10846">
    <property type="entry name" value="SODIUM/POTASSIUM/CALCIUM EXCHANGER"/>
    <property type="match status" value="1"/>
</dbReference>
<dbReference type="Pfam" id="PF01699">
    <property type="entry name" value="Na_Ca_ex"/>
    <property type="match status" value="1"/>
</dbReference>
<feature type="transmembrane region" description="Helical" evidence="5">
    <location>
        <begin position="12"/>
        <end position="29"/>
    </location>
</feature>
<dbReference type="Proteomes" id="UP000010467">
    <property type="component" value="Chromosome"/>
</dbReference>
<evidence type="ECO:0000313" key="8">
    <source>
        <dbReference type="Proteomes" id="UP000010467"/>
    </source>
</evidence>
<evidence type="ECO:0000256" key="3">
    <source>
        <dbReference type="ARBA" id="ARBA00022989"/>
    </source>
</evidence>
<accession>L0A5A9</accession>
<evidence type="ECO:0000256" key="4">
    <source>
        <dbReference type="ARBA" id="ARBA00023136"/>
    </source>
</evidence>
<gene>
    <name evidence="7" type="ordered locus">Deipe_3630</name>
</gene>
<dbReference type="GO" id="GO:0005262">
    <property type="term" value="F:calcium channel activity"/>
    <property type="evidence" value="ECO:0007669"/>
    <property type="project" value="TreeGrafter"/>
</dbReference>
<evidence type="ECO:0000313" key="7">
    <source>
        <dbReference type="EMBL" id="AFZ69056.1"/>
    </source>
</evidence>
<keyword evidence="4 5" id="KW-0472">Membrane</keyword>
<dbReference type="HOGENOM" id="CLU_1822211_0_0_0"/>
<dbReference type="PATRIC" id="fig|937777.3.peg.3642"/>
<dbReference type="KEGG" id="dpd:Deipe_3630"/>
<evidence type="ECO:0000256" key="5">
    <source>
        <dbReference type="SAM" id="Phobius"/>
    </source>
</evidence>
<dbReference type="InterPro" id="IPR044880">
    <property type="entry name" value="NCX_ion-bd_dom_sf"/>
</dbReference>
<dbReference type="InterPro" id="IPR004837">
    <property type="entry name" value="NaCa_Exmemb"/>
</dbReference>
<dbReference type="InterPro" id="IPR004481">
    <property type="entry name" value="K/Na/Ca-exchanger"/>
</dbReference>
<dbReference type="AlphaFoldDB" id="L0A5A9"/>
<comment type="subcellular location">
    <subcellularLocation>
        <location evidence="1">Membrane</location>
        <topology evidence="1">Multi-pass membrane protein</topology>
    </subcellularLocation>
</comment>
<dbReference type="GO" id="GO:0006874">
    <property type="term" value="P:intracellular calcium ion homeostasis"/>
    <property type="evidence" value="ECO:0007669"/>
    <property type="project" value="TreeGrafter"/>
</dbReference>
<feature type="transmembrane region" description="Helical" evidence="5">
    <location>
        <begin position="49"/>
        <end position="72"/>
    </location>
</feature>
<dbReference type="GO" id="GO:0008273">
    <property type="term" value="F:calcium, potassium:sodium antiporter activity"/>
    <property type="evidence" value="ECO:0007669"/>
    <property type="project" value="TreeGrafter"/>
</dbReference>
<name>L0A5A9_DEIPD</name>
<sequence length="141" mass="14575">MLVQGASRLARVLGISTLVVGLTVVSSGTSAPELIVSLLAALGGQSDVAVSNVVGSNVGNIALVLAVAAVIFRRVCTPGWSYRKLPGWSRPPFLLLLLAPLGLKCADGAILLGGLVAYLIFLFCTARSTRTGGRTGWRSAR</sequence>
<evidence type="ECO:0000256" key="1">
    <source>
        <dbReference type="ARBA" id="ARBA00004141"/>
    </source>
</evidence>
<evidence type="ECO:0000256" key="2">
    <source>
        <dbReference type="ARBA" id="ARBA00022692"/>
    </source>
</evidence>
<proteinExistence type="predicted"/>
<feature type="domain" description="Sodium/calcium exchanger membrane region" evidence="6">
    <location>
        <begin position="1"/>
        <end position="122"/>
    </location>
</feature>